<feature type="non-terminal residue" evidence="1">
    <location>
        <position position="196"/>
    </location>
</feature>
<dbReference type="VEuPathDB" id="ToxoDB:ETH_00036245"/>
<gene>
    <name evidence="1" type="ORF">ETH_00036245</name>
</gene>
<reference evidence="1" key="1">
    <citation type="submission" date="2013-10" db="EMBL/GenBank/DDBJ databases">
        <title>Genomic analysis of the causative agents of coccidiosis in chickens.</title>
        <authorList>
            <person name="Reid A.J."/>
            <person name="Blake D."/>
            <person name="Billington K."/>
            <person name="Browne H."/>
            <person name="Dunn M."/>
            <person name="Hung S."/>
            <person name="Kawahara F."/>
            <person name="Miranda-Saavedra D."/>
            <person name="Mourier T."/>
            <person name="Nagra H."/>
            <person name="Otto T.D."/>
            <person name="Rawlings N."/>
            <person name="Sanchez A."/>
            <person name="Sanders M."/>
            <person name="Subramaniam C."/>
            <person name="Tay Y."/>
            <person name="Dear P."/>
            <person name="Doerig C."/>
            <person name="Gruber A."/>
            <person name="Parkinson J."/>
            <person name="Shirley M."/>
            <person name="Wan K.L."/>
            <person name="Berriman M."/>
            <person name="Tomley F."/>
            <person name="Pain A."/>
        </authorList>
    </citation>
    <scope>NUCLEOTIDE SEQUENCE [LARGE SCALE GENOMIC DNA]</scope>
    <source>
        <strain evidence="1">Houghton</strain>
    </source>
</reference>
<dbReference type="Proteomes" id="UP000030747">
    <property type="component" value="Unassembled WGS sequence"/>
</dbReference>
<name>U6L2D6_EIMTE</name>
<organism evidence="1 2">
    <name type="scientific">Eimeria tenella</name>
    <name type="common">Coccidian parasite</name>
    <dbReference type="NCBI Taxonomy" id="5802"/>
    <lineage>
        <taxon>Eukaryota</taxon>
        <taxon>Sar</taxon>
        <taxon>Alveolata</taxon>
        <taxon>Apicomplexa</taxon>
        <taxon>Conoidasida</taxon>
        <taxon>Coccidia</taxon>
        <taxon>Eucoccidiorida</taxon>
        <taxon>Eimeriorina</taxon>
        <taxon>Eimeriidae</taxon>
        <taxon>Eimeria</taxon>
    </lineage>
</organism>
<sequence>YCLSTVDLPALASPLCSYCFLLLSESFEPRLLAMLSKWKETQRAFAAAATAAAAPSAAAPCAAAPSGAAPATAAPTAAAPAAAAPAAAAPARFTPADFVFGVTWAAEEKTLEASASHEEAPQGLEPFKLQAKALGALGVGPPGAPLPCGWRRVTSGPEVKSNFASTLLSKEARGQIRPEDLLLLLRPDGHIASFWS</sequence>
<proteinExistence type="predicted"/>
<dbReference type="EMBL" id="HG677280">
    <property type="protein sequence ID" value="CDJ44552.1"/>
    <property type="molecule type" value="Genomic_DNA"/>
</dbReference>
<dbReference type="VEuPathDB" id="ToxoDB:ETH2_1101300"/>
<feature type="non-terminal residue" evidence="1">
    <location>
        <position position="1"/>
    </location>
</feature>
<dbReference type="RefSeq" id="XP_013235300.1">
    <property type="nucleotide sequence ID" value="XM_013379846.1"/>
</dbReference>
<dbReference type="AlphaFoldDB" id="U6L2D6"/>
<evidence type="ECO:0000313" key="2">
    <source>
        <dbReference type="Proteomes" id="UP000030747"/>
    </source>
</evidence>
<keyword evidence="2" id="KW-1185">Reference proteome</keyword>
<evidence type="ECO:0000313" key="1">
    <source>
        <dbReference type="EMBL" id="CDJ44552.1"/>
    </source>
</evidence>
<accession>U6L2D6</accession>
<protein>
    <submittedName>
        <fullName evidence="1">Uncharacterized protein</fullName>
    </submittedName>
</protein>
<reference evidence="1" key="2">
    <citation type="submission" date="2013-10" db="EMBL/GenBank/DDBJ databases">
        <authorList>
            <person name="Aslett M."/>
        </authorList>
    </citation>
    <scope>NUCLEOTIDE SEQUENCE [LARGE SCALE GENOMIC DNA]</scope>
    <source>
        <strain evidence="1">Houghton</strain>
    </source>
</reference>
<dbReference type="GeneID" id="25256290"/>